<dbReference type="EMBL" id="LR877147">
    <property type="protein sequence ID" value="CAD2214450.1"/>
    <property type="molecule type" value="Genomic_DNA"/>
</dbReference>
<dbReference type="VEuPathDB" id="TriTrypDB:ADEAN_000189600"/>
<evidence type="ECO:0000313" key="2">
    <source>
        <dbReference type="EMBL" id="CAD2214450.1"/>
    </source>
</evidence>
<reference evidence="2 3" key="1">
    <citation type="submission" date="2020-08" db="EMBL/GenBank/DDBJ databases">
        <authorList>
            <person name="Newling K."/>
            <person name="Davey J."/>
            <person name="Forrester S."/>
        </authorList>
    </citation>
    <scope>NUCLEOTIDE SEQUENCE [LARGE SCALE GENOMIC DNA]</scope>
    <source>
        <strain evidence="3">Crithidia deanei Carvalho (ATCC PRA-265)</strain>
    </source>
</reference>
<evidence type="ECO:0000313" key="3">
    <source>
        <dbReference type="Proteomes" id="UP000515908"/>
    </source>
</evidence>
<protein>
    <submittedName>
        <fullName evidence="2">Uncharacterized protein</fullName>
    </submittedName>
</protein>
<keyword evidence="3" id="KW-1185">Reference proteome</keyword>
<feature type="region of interest" description="Disordered" evidence="1">
    <location>
        <begin position="1"/>
        <end position="20"/>
    </location>
</feature>
<proteinExistence type="predicted"/>
<dbReference type="Proteomes" id="UP000515908">
    <property type="component" value="Chromosome 03"/>
</dbReference>
<feature type="compositionally biased region" description="Low complexity" evidence="1">
    <location>
        <begin position="1"/>
        <end position="10"/>
    </location>
</feature>
<feature type="compositionally biased region" description="Basic and acidic residues" evidence="1">
    <location>
        <begin position="87"/>
        <end position="96"/>
    </location>
</feature>
<evidence type="ECO:0000256" key="1">
    <source>
        <dbReference type="SAM" id="MobiDB-lite"/>
    </source>
</evidence>
<sequence length="102" mass="11365">MGAPPVQRSPRPSPSPTMAEVDAELHARVARRQQLEGALARRQASASRPPTTPSRDGFDVFEDNPFIPVAETTRPPPGRRTAAKRRRAEEGNERGEKHRRHP</sequence>
<gene>
    <name evidence="2" type="ORF">ADEAN_000189600</name>
</gene>
<dbReference type="AlphaFoldDB" id="A0A7G2C423"/>
<feature type="region of interest" description="Disordered" evidence="1">
    <location>
        <begin position="33"/>
        <end position="102"/>
    </location>
</feature>
<name>A0A7G2C423_9TRYP</name>
<organism evidence="2 3">
    <name type="scientific">Angomonas deanei</name>
    <dbReference type="NCBI Taxonomy" id="59799"/>
    <lineage>
        <taxon>Eukaryota</taxon>
        <taxon>Discoba</taxon>
        <taxon>Euglenozoa</taxon>
        <taxon>Kinetoplastea</taxon>
        <taxon>Metakinetoplastina</taxon>
        <taxon>Trypanosomatida</taxon>
        <taxon>Trypanosomatidae</taxon>
        <taxon>Strigomonadinae</taxon>
        <taxon>Angomonas</taxon>
    </lineage>
</organism>
<accession>A0A7G2C423</accession>